<dbReference type="AlphaFoldDB" id="A0A6B3N962"/>
<reference evidence="1" key="1">
    <citation type="submission" date="2019-11" db="EMBL/GenBank/DDBJ databases">
        <title>Genomic insights into an expanded diversity of filamentous marine cyanobacteria reveals the extraordinary biosynthetic potential of Moorea and Okeania.</title>
        <authorList>
            <person name="Ferreira Leao T."/>
            <person name="Wang M."/>
            <person name="Moss N."/>
            <person name="Da Silva R."/>
            <person name="Sanders J."/>
            <person name="Nurk S."/>
            <person name="Gurevich A."/>
            <person name="Humphrey G."/>
            <person name="Reher R."/>
            <person name="Zhu Q."/>
            <person name="Belda-Ferre P."/>
            <person name="Glukhov E."/>
            <person name="Rex R."/>
            <person name="Dorrestein P.C."/>
            <person name="Knight R."/>
            <person name="Pevzner P."/>
            <person name="Gerwick W.H."/>
            <person name="Gerwick L."/>
        </authorList>
    </citation>
    <scope>NUCLEOTIDE SEQUENCE</scope>
    <source>
        <strain evidence="1">SIO1C4</strain>
    </source>
</reference>
<name>A0A6B3N962_9CYAN</name>
<gene>
    <name evidence="1" type="ORF">F6J89_21625</name>
</gene>
<proteinExistence type="predicted"/>
<comment type="caution">
    <text evidence="1">The sequence shown here is derived from an EMBL/GenBank/DDBJ whole genome shotgun (WGS) entry which is preliminary data.</text>
</comment>
<protein>
    <submittedName>
        <fullName evidence="1">Uncharacterized protein</fullName>
    </submittedName>
</protein>
<dbReference type="EMBL" id="JAAHFQ010000495">
    <property type="protein sequence ID" value="NER30146.1"/>
    <property type="molecule type" value="Genomic_DNA"/>
</dbReference>
<sequence length="95" mass="10451">MPANTSQSNQNSLHSPLAEVVEQLTDWDEILADSQTGSTMHVEAVKLEMPLELGVQADETGKLSLNGSAPTQTVETTIMPVFHRLKLRVEVDYDD</sequence>
<accession>A0A6B3N962</accession>
<organism evidence="1">
    <name type="scientific">Symploca sp. SIO1C4</name>
    <dbReference type="NCBI Taxonomy" id="2607765"/>
    <lineage>
        <taxon>Bacteria</taxon>
        <taxon>Bacillati</taxon>
        <taxon>Cyanobacteriota</taxon>
        <taxon>Cyanophyceae</taxon>
        <taxon>Coleofasciculales</taxon>
        <taxon>Coleofasciculaceae</taxon>
        <taxon>Symploca</taxon>
    </lineage>
</organism>
<evidence type="ECO:0000313" key="1">
    <source>
        <dbReference type="EMBL" id="NER30146.1"/>
    </source>
</evidence>